<name>A0A843VZ83_COLES</name>
<dbReference type="EMBL" id="NMUH01002629">
    <property type="protein sequence ID" value="MQM01156.1"/>
    <property type="molecule type" value="Genomic_DNA"/>
</dbReference>
<dbReference type="AlphaFoldDB" id="A0A843VZ83"/>
<evidence type="ECO:0000313" key="1">
    <source>
        <dbReference type="EMBL" id="MQM01156.1"/>
    </source>
</evidence>
<organism evidence="1 2">
    <name type="scientific">Colocasia esculenta</name>
    <name type="common">Wild taro</name>
    <name type="synonym">Arum esculentum</name>
    <dbReference type="NCBI Taxonomy" id="4460"/>
    <lineage>
        <taxon>Eukaryota</taxon>
        <taxon>Viridiplantae</taxon>
        <taxon>Streptophyta</taxon>
        <taxon>Embryophyta</taxon>
        <taxon>Tracheophyta</taxon>
        <taxon>Spermatophyta</taxon>
        <taxon>Magnoliopsida</taxon>
        <taxon>Liliopsida</taxon>
        <taxon>Araceae</taxon>
        <taxon>Aroideae</taxon>
        <taxon>Colocasieae</taxon>
        <taxon>Colocasia</taxon>
    </lineage>
</organism>
<comment type="caution">
    <text evidence="1">The sequence shown here is derived from an EMBL/GenBank/DDBJ whole genome shotgun (WGS) entry which is preliminary data.</text>
</comment>
<accession>A0A843VZ83</accession>
<protein>
    <submittedName>
        <fullName evidence="1">Uncharacterized protein</fullName>
    </submittedName>
</protein>
<dbReference type="Proteomes" id="UP000652761">
    <property type="component" value="Unassembled WGS sequence"/>
</dbReference>
<sequence length="80" mass="9001">MGDSGFFSDQEVVWVAEAHRCLEEGPDLFFPANKNGVTYYFWVATGNIEIGDRQCRTNPIPVPLKEFSSHNFKILGVCGF</sequence>
<evidence type="ECO:0000313" key="2">
    <source>
        <dbReference type="Proteomes" id="UP000652761"/>
    </source>
</evidence>
<keyword evidence="2" id="KW-1185">Reference proteome</keyword>
<proteinExistence type="predicted"/>
<reference evidence="1" key="1">
    <citation type="submission" date="2017-07" db="EMBL/GenBank/DDBJ databases">
        <title>Taro Niue Genome Assembly and Annotation.</title>
        <authorList>
            <person name="Atibalentja N."/>
            <person name="Keating K."/>
            <person name="Fields C.J."/>
        </authorList>
    </citation>
    <scope>NUCLEOTIDE SEQUENCE</scope>
    <source>
        <strain evidence="1">Niue_2</strain>
        <tissue evidence="1">Leaf</tissue>
    </source>
</reference>
<gene>
    <name evidence="1" type="ORF">Taro_033908</name>
</gene>